<dbReference type="EMBL" id="ABIB01000002">
    <property type="protein sequence ID" value="EDP97747.1"/>
    <property type="molecule type" value="Genomic_DNA"/>
</dbReference>
<dbReference type="HOGENOM" id="CLU_1568690_0_0_10"/>
<dbReference type="STRING" id="391587.KAOT1_21332"/>
<dbReference type="AlphaFoldDB" id="A9DMN0"/>
<dbReference type="Proteomes" id="UP000002945">
    <property type="component" value="Unassembled WGS sequence"/>
</dbReference>
<protein>
    <recommendedName>
        <fullName evidence="3">Lipoprotein</fullName>
    </recommendedName>
</protein>
<sequence>MRKIIVFIIGVMIVIGCVNSKKVQVSTSKSSEWRDHNAAEGKPFYNSKEACKKVLGTLDVISRLHKNSLEENVFNGGMSSRKYVIIKDTITYYTPYGEIANIGSCSCKDRTLTVDWKEQYKRTIKYQIYFNSADTVELRYYDYPYSMDTFTYDKTKAPNNPTKILGVMQR</sequence>
<organism evidence="1 2">
    <name type="scientific">Kordia algicida OT-1</name>
    <dbReference type="NCBI Taxonomy" id="391587"/>
    <lineage>
        <taxon>Bacteria</taxon>
        <taxon>Pseudomonadati</taxon>
        <taxon>Bacteroidota</taxon>
        <taxon>Flavobacteriia</taxon>
        <taxon>Flavobacteriales</taxon>
        <taxon>Flavobacteriaceae</taxon>
        <taxon>Kordia</taxon>
    </lineage>
</organism>
<keyword evidence="2" id="KW-1185">Reference proteome</keyword>
<evidence type="ECO:0000313" key="2">
    <source>
        <dbReference type="Proteomes" id="UP000002945"/>
    </source>
</evidence>
<evidence type="ECO:0000313" key="1">
    <source>
        <dbReference type="EMBL" id="EDP97747.1"/>
    </source>
</evidence>
<gene>
    <name evidence="1" type="ORF">KAOT1_21332</name>
</gene>
<dbReference type="RefSeq" id="WP_007096795.1">
    <property type="nucleotide sequence ID" value="NZ_CP142125.1"/>
</dbReference>
<dbReference type="PROSITE" id="PS51257">
    <property type="entry name" value="PROKAR_LIPOPROTEIN"/>
    <property type="match status" value="1"/>
</dbReference>
<comment type="caution">
    <text evidence="1">The sequence shown here is derived from an EMBL/GenBank/DDBJ whole genome shotgun (WGS) entry which is preliminary data.</text>
</comment>
<dbReference type="OrthoDB" id="1440390at2"/>
<name>A9DMN0_9FLAO</name>
<proteinExistence type="predicted"/>
<accession>A9DMN0</accession>
<evidence type="ECO:0008006" key="3">
    <source>
        <dbReference type="Google" id="ProtNLM"/>
    </source>
</evidence>
<reference evidence="1 2" key="1">
    <citation type="journal article" date="2011" name="J. Bacteriol.">
        <title>Genome sequence of the algicidal bacterium Kordia algicida OT-1.</title>
        <authorList>
            <person name="Lee H.S."/>
            <person name="Kang S.G."/>
            <person name="Kwon K.K."/>
            <person name="Lee J.H."/>
            <person name="Kim S.J."/>
        </authorList>
    </citation>
    <scope>NUCLEOTIDE SEQUENCE [LARGE SCALE GENOMIC DNA]</scope>
    <source>
        <strain evidence="1 2">OT-1</strain>
    </source>
</reference>